<feature type="domain" description="Mycothiol-dependent maleylpyruvate isomerase metal-binding" evidence="1">
    <location>
        <begin position="34"/>
        <end position="169"/>
    </location>
</feature>
<organism evidence="2 3">
    <name type="scientific">Promicromonospora vindobonensis</name>
    <dbReference type="NCBI Taxonomy" id="195748"/>
    <lineage>
        <taxon>Bacteria</taxon>
        <taxon>Bacillati</taxon>
        <taxon>Actinomycetota</taxon>
        <taxon>Actinomycetes</taxon>
        <taxon>Micrococcales</taxon>
        <taxon>Promicromonosporaceae</taxon>
        <taxon>Promicromonospora</taxon>
    </lineage>
</organism>
<dbReference type="EMBL" id="JBHUOG010000002">
    <property type="protein sequence ID" value="MFD2794891.1"/>
    <property type="molecule type" value="Genomic_DNA"/>
</dbReference>
<dbReference type="InterPro" id="IPR036527">
    <property type="entry name" value="SCP2_sterol-bd_dom_sf"/>
</dbReference>
<comment type="caution">
    <text evidence="2">The sequence shown here is derived from an EMBL/GenBank/DDBJ whole genome shotgun (WGS) entry which is preliminary data.</text>
</comment>
<evidence type="ECO:0000259" key="1">
    <source>
        <dbReference type="Pfam" id="PF11716"/>
    </source>
</evidence>
<accession>A0ABW5VXR8</accession>
<dbReference type="NCBIfam" id="TIGR03083">
    <property type="entry name" value="maleylpyruvate isomerase family mycothiol-dependent enzyme"/>
    <property type="match status" value="1"/>
</dbReference>
<name>A0ABW5VXR8_9MICO</name>
<protein>
    <submittedName>
        <fullName evidence="2">Maleylpyruvate isomerase family mycothiol-dependent enzyme</fullName>
    </submittedName>
</protein>
<gene>
    <name evidence="2" type="ORF">ACFS27_15130</name>
</gene>
<keyword evidence="2" id="KW-0413">Isomerase</keyword>
<dbReference type="RefSeq" id="WP_377184412.1">
    <property type="nucleotide sequence ID" value="NZ_JBHUOG010000002.1"/>
</dbReference>
<evidence type="ECO:0000313" key="2">
    <source>
        <dbReference type="EMBL" id="MFD2794891.1"/>
    </source>
</evidence>
<dbReference type="SUPFAM" id="SSF109854">
    <property type="entry name" value="DinB/YfiT-like putative metalloenzymes"/>
    <property type="match status" value="1"/>
</dbReference>
<proteinExistence type="predicted"/>
<dbReference type="GO" id="GO:0016853">
    <property type="term" value="F:isomerase activity"/>
    <property type="evidence" value="ECO:0007669"/>
    <property type="project" value="UniProtKB-KW"/>
</dbReference>
<dbReference type="SUPFAM" id="SSF55718">
    <property type="entry name" value="SCP-like"/>
    <property type="match status" value="1"/>
</dbReference>
<dbReference type="Proteomes" id="UP001597479">
    <property type="component" value="Unassembled WGS sequence"/>
</dbReference>
<evidence type="ECO:0000313" key="3">
    <source>
        <dbReference type="Proteomes" id="UP001597479"/>
    </source>
</evidence>
<dbReference type="Gene3D" id="3.30.1050.20">
    <property type="match status" value="1"/>
</dbReference>
<dbReference type="InterPro" id="IPR017517">
    <property type="entry name" value="Maleyloyr_isom"/>
</dbReference>
<reference evidence="3" key="1">
    <citation type="journal article" date="2019" name="Int. J. Syst. Evol. Microbiol.">
        <title>The Global Catalogue of Microorganisms (GCM) 10K type strain sequencing project: providing services to taxonomists for standard genome sequencing and annotation.</title>
        <authorList>
            <consortium name="The Broad Institute Genomics Platform"/>
            <consortium name="The Broad Institute Genome Sequencing Center for Infectious Disease"/>
            <person name="Wu L."/>
            <person name="Ma J."/>
        </authorList>
    </citation>
    <scope>NUCLEOTIDE SEQUENCE [LARGE SCALE GENOMIC DNA]</scope>
    <source>
        <strain evidence="3">CCM 7044</strain>
    </source>
</reference>
<dbReference type="InterPro" id="IPR024344">
    <property type="entry name" value="MDMPI_metal-binding"/>
</dbReference>
<dbReference type="InterPro" id="IPR034660">
    <property type="entry name" value="DinB/YfiT-like"/>
</dbReference>
<keyword evidence="3" id="KW-1185">Reference proteome</keyword>
<dbReference type="Gene3D" id="1.20.120.450">
    <property type="entry name" value="dinb family like domain"/>
    <property type="match status" value="1"/>
</dbReference>
<sequence length="244" mass="26722">MTVTAREALRLRQGAGARYDAPEAPAEALAWARLGSAYFARVLNDLPDAALYEPSALPGWTRAHVVAHVGYNARALVRLVGWARTGETTPMYASAKQRDAEIERGSTLPARALRHLAAHAAIHLDVEWRDLPGAAWTEPVVTAQGRAVPVSETAWMRTREVWVHAVDLADASRGVTPSFANLPAGVLERLRDDVLGTWARRGEPVDVSGVQGTLPDLVRWLTGRGEGRLRTTDDHDLPELPRWL</sequence>
<dbReference type="Pfam" id="PF11716">
    <property type="entry name" value="MDMPI_N"/>
    <property type="match status" value="1"/>
</dbReference>